<proteinExistence type="predicted"/>
<keyword evidence="5" id="KW-1185">Reference proteome</keyword>
<keyword evidence="3" id="KW-0732">Signal</keyword>
<feature type="compositionally biased region" description="Polar residues" evidence="1">
    <location>
        <begin position="25"/>
        <end position="34"/>
    </location>
</feature>
<feature type="compositionally biased region" description="Low complexity" evidence="1">
    <location>
        <begin position="53"/>
        <end position="72"/>
    </location>
</feature>
<feature type="compositionally biased region" description="Low complexity" evidence="1">
    <location>
        <begin position="80"/>
        <end position="97"/>
    </location>
</feature>
<sequence length="284" mass="28873">MRFSHVSFLTVLGTVLLLGTLSLPTDANESPSKRNTLKKRDLLGSLLPFGGQPTSSPPSSASPGPLVASPSVPTSPAPVPVGQQPSTPSSGSTSDPSKTGGNTAPPPSLIGDILNTPLVSNTDGSNAPASNTTPASAPGGGNNGSGGTSPKKKPTGSSSGTQDTDASPDAGSDNPGVNPSPQTTVTDKAKSTSGDDQGLSPGLITLLIVVIAAVLAAVLFSCYKIRQAKQRRRQSWNEDILKNHSGSVGYSSEGGGYGMYVGGTSGSKERPDLWRKNLDLFHRE</sequence>
<reference evidence="4" key="1">
    <citation type="journal article" date="2020" name="Fungal Divers.">
        <title>Resolving the Mortierellaceae phylogeny through synthesis of multi-gene phylogenetics and phylogenomics.</title>
        <authorList>
            <person name="Vandepol N."/>
            <person name="Liber J."/>
            <person name="Desiro A."/>
            <person name="Na H."/>
            <person name="Kennedy M."/>
            <person name="Barry K."/>
            <person name="Grigoriev I.V."/>
            <person name="Miller A.N."/>
            <person name="O'Donnell K."/>
            <person name="Stajich J.E."/>
            <person name="Bonito G."/>
        </authorList>
    </citation>
    <scope>NUCLEOTIDE SEQUENCE</scope>
    <source>
        <strain evidence="4">REB-010B</strain>
    </source>
</reference>
<feature type="region of interest" description="Disordered" evidence="1">
    <location>
        <begin position="23"/>
        <end position="197"/>
    </location>
</feature>
<feature type="chain" id="PRO_5040492546" evidence="3">
    <location>
        <begin position="28"/>
        <end position="284"/>
    </location>
</feature>
<feature type="compositionally biased region" description="Low complexity" evidence="1">
    <location>
        <begin position="125"/>
        <end position="137"/>
    </location>
</feature>
<dbReference type="AlphaFoldDB" id="A0A9P6RT50"/>
<feature type="transmembrane region" description="Helical" evidence="2">
    <location>
        <begin position="203"/>
        <end position="223"/>
    </location>
</feature>
<protein>
    <submittedName>
        <fullName evidence="4">Uncharacterized protein</fullName>
    </submittedName>
</protein>
<keyword evidence="2" id="KW-1133">Transmembrane helix</keyword>
<evidence type="ECO:0000256" key="1">
    <source>
        <dbReference type="SAM" id="MobiDB-lite"/>
    </source>
</evidence>
<gene>
    <name evidence="4" type="ORF">BGZ99_004924</name>
</gene>
<keyword evidence="2" id="KW-0472">Membrane</keyword>
<comment type="caution">
    <text evidence="4">The sequence shown here is derived from an EMBL/GenBank/DDBJ whole genome shotgun (WGS) entry which is preliminary data.</text>
</comment>
<dbReference type="OrthoDB" id="2449255at2759"/>
<dbReference type="EMBL" id="JAAAIP010000031">
    <property type="protein sequence ID" value="KAG0328654.1"/>
    <property type="molecule type" value="Genomic_DNA"/>
</dbReference>
<feature type="signal peptide" evidence="3">
    <location>
        <begin position="1"/>
        <end position="27"/>
    </location>
</feature>
<feature type="compositionally biased region" description="Gly residues" evidence="1">
    <location>
        <begin position="138"/>
        <end position="147"/>
    </location>
</feature>
<feature type="compositionally biased region" description="Polar residues" evidence="1">
    <location>
        <begin position="175"/>
        <end position="195"/>
    </location>
</feature>
<evidence type="ECO:0000256" key="2">
    <source>
        <dbReference type="SAM" id="Phobius"/>
    </source>
</evidence>
<dbReference type="Proteomes" id="UP000738325">
    <property type="component" value="Unassembled WGS sequence"/>
</dbReference>
<keyword evidence="2" id="KW-0812">Transmembrane</keyword>
<accession>A0A9P6RT50</accession>
<evidence type="ECO:0000256" key="3">
    <source>
        <dbReference type="SAM" id="SignalP"/>
    </source>
</evidence>
<evidence type="ECO:0000313" key="4">
    <source>
        <dbReference type="EMBL" id="KAG0328654.1"/>
    </source>
</evidence>
<organism evidence="4 5">
    <name type="scientific">Dissophora globulifera</name>
    <dbReference type="NCBI Taxonomy" id="979702"/>
    <lineage>
        <taxon>Eukaryota</taxon>
        <taxon>Fungi</taxon>
        <taxon>Fungi incertae sedis</taxon>
        <taxon>Mucoromycota</taxon>
        <taxon>Mortierellomycotina</taxon>
        <taxon>Mortierellomycetes</taxon>
        <taxon>Mortierellales</taxon>
        <taxon>Mortierellaceae</taxon>
        <taxon>Dissophora</taxon>
    </lineage>
</organism>
<evidence type="ECO:0000313" key="5">
    <source>
        <dbReference type="Proteomes" id="UP000738325"/>
    </source>
</evidence>
<name>A0A9P6RT50_9FUNG</name>